<keyword evidence="9" id="KW-0539">Nucleus</keyword>
<evidence type="ECO:0000259" key="12">
    <source>
        <dbReference type="PROSITE" id="PS50056"/>
    </source>
</evidence>
<evidence type="ECO:0000256" key="11">
    <source>
        <dbReference type="SAM" id="MobiDB-lite"/>
    </source>
</evidence>
<dbReference type="EMBL" id="JALJOT010000009">
    <property type="protein sequence ID" value="KAK9907603.1"/>
    <property type="molecule type" value="Genomic_DNA"/>
</dbReference>
<evidence type="ECO:0000256" key="1">
    <source>
        <dbReference type="ARBA" id="ARBA00004123"/>
    </source>
</evidence>
<evidence type="ECO:0000256" key="4">
    <source>
        <dbReference type="ARBA" id="ARBA00022679"/>
    </source>
</evidence>
<dbReference type="Gene3D" id="3.30.470.30">
    <property type="entry name" value="DNA ligase/mRNA capping enzyme"/>
    <property type="match status" value="1"/>
</dbReference>
<dbReference type="CDD" id="cd07895">
    <property type="entry name" value="Adenylation_mRNA_capping"/>
    <property type="match status" value="1"/>
</dbReference>
<name>A0ABR2YLD3_9CHLO</name>
<dbReference type="InterPro" id="IPR017074">
    <property type="entry name" value="mRNA_cap_enz_bifunc"/>
</dbReference>
<feature type="region of interest" description="Disordered" evidence="11">
    <location>
        <begin position="171"/>
        <end position="207"/>
    </location>
</feature>
<keyword evidence="14" id="KW-1185">Reference proteome</keyword>
<accession>A0ABR2YLD3</accession>
<reference evidence="13 14" key="1">
    <citation type="journal article" date="2024" name="Nat. Commun.">
        <title>Phylogenomics reveals the evolutionary origins of lichenization in chlorophyte algae.</title>
        <authorList>
            <person name="Puginier C."/>
            <person name="Libourel C."/>
            <person name="Otte J."/>
            <person name="Skaloud P."/>
            <person name="Haon M."/>
            <person name="Grisel S."/>
            <person name="Petersen M."/>
            <person name="Berrin J.G."/>
            <person name="Delaux P.M."/>
            <person name="Dal Grande F."/>
            <person name="Keller J."/>
        </authorList>
    </citation>
    <scope>NUCLEOTIDE SEQUENCE [LARGE SCALE GENOMIC DNA]</scope>
    <source>
        <strain evidence="13 14">SAG 216-7</strain>
    </source>
</reference>
<dbReference type="InterPro" id="IPR016130">
    <property type="entry name" value="Tyr_Pase_AS"/>
</dbReference>
<dbReference type="InterPro" id="IPR013846">
    <property type="entry name" value="mRNA_cap_enzyme_C"/>
</dbReference>
<dbReference type="PANTHER" id="PTHR10367:SF17">
    <property type="entry name" value="MRNA-CAPPING ENZYME"/>
    <property type="match status" value="1"/>
</dbReference>
<dbReference type="PIRSF" id="PIRSF036958">
    <property type="entry name" value="mRNA_capping_HCE"/>
    <property type="match status" value="1"/>
</dbReference>
<proteinExistence type="predicted"/>
<dbReference type="Pfam" id="PF01331">
    <property type="entry name" value="mRNA_cap_enzyme"/>
    <property type="match status" value="1"/>
</dbReference>
<keyword evidence="4" id="KW-0808">Transferase</keyword>
<dbReference type="EC" id="2.7.7.50" evidence="2"/>
<dbReference type="SUPFAM" id="SSF52799">
    <property type="entry name" value="(Phosphotyrosine protein) phosphatases II"/>
    <property type="match status" value="1"/>
</dbReference>
<evidence type="ECO:0000256" key="2">
    <source>
        <dbReference type="ARBA" id="ARBA00012475"/>
    </source>
</evidence>
<evidence type="ECO:0000256" key="3">
    <source>
        <dbReference type="ARBA" id="ARBA00022664"/>
    </source>
</evidence>
<feature type="compositionally biased region" description="Basic and acidic residues" evidence="11">
    <location>
        <begin position="179"/>
        <end position="193"/>
    </location>
</feature>
<protein>
    <recommendedName>
        <fullName evidence="2">mRNA guanylyltransferase</fullName>
        <ecNumber evidence="2">2.7.7.50</ecNumber>
    </recommendedName>
</protein>
<evidence type="ECO:0000256" key="5">
    <source>
        <dbReference type="ARBA" id="ARBA00022695"/>
    </source>
</evidence>
<dbReference type="Proteomes" id="UP001491310">
    <property type="component" value="Unassembled WGS sequence"/>
</dbReference>
<dbReference type="PANTHER" id="PTHR10367">
    <property type="entry name" value="MRNA-CAPPING ENZYME"/>
    <property type="match status" value="1"/>
</dbReference>
<feature type="domain" description="Tyrosine specific protein phosphatases" evidence="12">
    <location>
        <begin position="90"/>
        <end position="156"/>
    </location>
</feature>
<evidence type="ECO:0000256" key="6">
    <source>
        <dbReference type="ARBA" id="ARBA00022741"/>
    </source>
</evidence>
<keyword evidence="3" id="KW-0507">mRNA processing</keyword>
<evidence type="ECO:0000256" key="8">
    <source>
        <dbReference type="ARBA" id="ARBA00023134"/>
    </source>
</evidence>
<dbReference type="SUPFAM" id="SSF50249">
    <property type="entry name" value="Nucleic acid-binding proteins"/>
    <property type="match status" value="1"/>
</dbReference>
<dbReference type="SUPFAM" id="SSF56091">
    <property type="entry name" value="DNA ligase/mRNA capping enzyme, catalytic domain"/>
    <property type="match status" value="1"/>
</dbReference>
<evidence type="ECO:0000256" key="10">
    <source>
        <dbReference type="ARBA" id="ARBA00044624"/>
    </source>
</evidence>
<dbReference type="PROSITE" id="PS50056">
    <property type="entry name" value="TYR_PHOSPHATASE_2"/>
    <property type="match status" value="1"/>
</dbReference>
<keyword evidence="6" id="KW-0547">Nucleotide-binding</keyword>
<evidence type="ECO:0000256" key="9">
    <source>
        <dbReference type="ARBA" id="ARBA00023242"/>
    </source>
</evidence>
<dbReference type="PROSITE" id="PS00383">
    <property type="entry name" value="TYR_PHOSPHATASE_1"/>
    <property type="match status" value="1"/>
</dbReference>
<comment type="catalytic activity">
    <reaction evidence="10">
        <text>a 5'-end diphospho-ribonucleoside in mRNA + GTP + H(+) = a 5'-end (5'-triphosphoguanosine)-ribonucleoside in mRNA + diphosphate</text>
        <dbReference type="Rhea" id="RHEA:67012"/>
        <dbReference type="Rhea" id="RHEA-COMP:17165"/>
        <dbReference type="Rhea" id="RHEA-COMP:17166"/>
        <dbReference type="ChEBI" id="CHEBI:15378"/>
        <dbReference type="ChEBI" id="CHEBI:33019"/>
        <dbReference type="ChEBI" id="CHEBI:37565"/>
        <dbReference type="ChEBI" id="CHEBI:167616"/>
        <dbReference type="ChEBI" id="CHEBI:167617"/>
        <dbReference type="EC" id="2.7.7.50"/>
    </reaction>
    <physiologicalReaction direction="left-to-right" evidence="10">
        <dbReference type="Rhea" id="RHEA:67013"/>
    </physiologicalReaction>
</comment>
<dbReference type="Gene3D" id="3.90.190.10">
    <property type="entry name" value="Protein tyrosine phosphatase superfamily"/>
    <property type="match status" value="1"/>
</dbReference>
<comment type="subcellular location">
    <subcellularLocation>
        <location evidence="1">Nucleus</location>
    </subcellularLocation>
</comment>
<dbReference type="InterPro" id="IPR012340">
    <property type="entry name" value="NA-bd_OB-fold"/>
</dbReference>
<keyword evidence="8" id="KW-0342">GTP-binding</keyword>
<dbReference type="InterPro" id="IPR029021">
    <property type="entry name" value="Prot-tyrosine_phosphatase-like"/>
</dbReference>
<dbReference type="InterPro" id="IPR051029">
    <property type="entry name" value="mRNA_Capping_Enz/RNA_Phosphat"/>
</dbReference>
<sequence length="592" mass="68282">MGHRINALQLVPVKVPLGHRFSRVLSNEEHFSPQKLVQQLRAKGVEVGLMIDLTNTWRYYERDEIDELAVEHLKVPCRGRGQVPQPEAVNSFVWELMSYWQRAPGRWTVLHCTHGFNRTGYMIVNFLVRQGWSVEKALRIFAEHRPPGIYKEDYIRELYRYNHEPLPSGFKAPALPTWKPEEPDSPKADHMLDGDTEGATPNSEPAEMKHDDILGETVQEEEAISARQAVMKLVHGVDEWPVDQLRFPGGQPVSLDRENMGKLQEKRYWVTWKADGTRYMLLLCRWGVYLIDRTFSVRRVQMRFPQQLVGKDTLLHAHHMTLLDGEMVVDEDMAAGTQHRRFLAYDLIALNGESLVRHPFKERWARIEKFVMQPRGMEKAAIEAKLDPGKKRYPVRYDYGSELFSVRRKGFFPLLAMAKLLDEFIPGLSHESDGLIFQGYDEEYVTGTDFNILKWKFLHLNSVDFRLRSTAAGAELRLLETRRSKAVQGEVPLPGARVEFDEGMDVTRLENLIVECSWNGEEGFWKFLRVRGDKDTPNAYHVYEKVMRSINDNITEEDLHEEVKVALEQPVYAKDVAEAKKAAAAAAARGKR</sequence>
<dbReference type="InterPro" id="IPR001339">
    <property type="entry name" value="mRNA_cap_enzyme_adenylation"/>
</dbReference>
<dbReference type="Pfam" id="PF03919">
    <property type="entry name" value="mRNA_cap_C"/>
    <property type="match status" value="1"/>
</dbReference>
<evidence type="ECO:0000313" key="13">
    <source>
        <dbReference type="EMBL" id="KAK9907603.1"/>
    </source>
</evidence>
<keyword evidence="5" id="KW-0548">Nucleotidyltransferase</keyword>
<evidence type="ECO:0000313" key="14">
    <source>
        <dbReference type="Proteomes" id="UP001491310"/>
    </source>
</evidence>
<dbReference type="CDD" id="cd14502">
    <property type="entry name" value="RNA_5'-triphosphatase"/>
    <property type="match status" value="1"/>
</dbReference>
<keyword evidence="7" id="KW-0506">mRNA capping</keyword>
<dbReference type="Gene3D" id="2.40.50.140">
    <property type="entry name" value="Nucleic acid-binding proteins"/>
    <property type="match status" value="1"/>
</dbReference>
<evidence type="ECO:0000256" key="7">
    <source>
        <dbReference type="ARBA" id="ARBA00023042"/>
    </source>
</evidence>
<organism evidence="13 14">
    <name type="scientific">Coccomyxa subellipsoidea</name>
    <dbReference type="NCBI Taxonomy" id="248742"/>
    <lineage>
        <taxon>Eukaryota</taxon>
        <taxon>Viridiplantae</taxon>
        <taxon>Chlorophyta</taxon>
        <taxon>core chlorophytes</taxon>
        <taxon>Trebouxiophyceae</taxon>
        <taxon>Trebouxiophyceae incertae sedis</taxon>
        <taxon>Coccomyxaceae</taxon>
        <taxon>Coccomyxa</taxon>
    </lineage>
</organism>
<comment type="caution">
    <text evidence="13">The sequence shown here is derived from an EMBL/GenBank/DDBJ whole genome shotgun (WGS) entry which is preliminary data.</text>
</comment>
<dbReference type="InterPro" id="IPR000387">
    <property type="entry name" value="Tyr_Pase_dom"/>
</dbReference>
<gene>
    <name evidence="13" type="ORF">WJX75_006880</name>
</gene>